<dbReference type="EMBL" id="QJTD01000006">
    <property type="protein sequence ID" value="PYE80368.1"/>
    <property type="molecule type" value="Genomic_DNA"/>
</dbReference>
<dbReference type="AlphaFoldDB" id="A0A2V4XGX9"/>
<reference evidence="2 3" key="1">
    <citation type="submission" date="2018-06" db="EMBL/GenBank/DDBJ databases">
        <title>Genomic Encyclopedia of Type Strains, Phase III (KMG-III): the genomes of soil and plant-associated and newly described type strains.</title>
        <authorList>
            <person name="Whitman W."/>
        </authorList>
    </citation>
    <scope>NUCLEOTIDE SEQUENCE [LARGE SCALE GENOMIC DNA]</scope>
    <source>
        <strain evidence="2 3">CECT 7945</strain>
    </source>
</reference>
<evidence type="ECO:0000313" key="2">
    <source>
        <dbReference type="EMBL" id="PYE80368.1"/>
    </source>
</evidence>
<gene>
    <name evidence="2" type="ORF">DFQ11_106171</name>
</gene>
<keyword evidence="1" id="KW-1133">Transmembrane helix</keyword>
<dbReference type="Proteomes" id="UP000248054">
    <property type="component" value="Unassembled WGS sequence"/>
</dbReference>
<organism evidence="2 3">
    <name type="scientific">Winogradskyella epiphytica</name>
    <dbReference type="NCBI Taxonomy" id="262005"/>
    <lineage>
        <taxon>Bacteria</taxon>
        <taxon>Pseudomonadati</taxon>
        <taxon>Bacteroidota</taxon>
        <taxon>Flavobacteriia</taxon>
        <taxon>Flavobacteriales</taxon>
        <taxon>Flavobacteriaceae</taxon>
        <taxon>Winogradskyella</taxon>
    </lineage>
</organism>
<accession>A0A2V4XGX9</accession>
<keyword evidence="3" id="KW-1185">Reference proteome</keyword>
<keyword evidence="1" id="KW-0812">Transmembrane</keyword>
<feature type="transmembrane region" description="Helical" evidence="1">
    <location>
        <begin position="21"/>
        <end position="45"/>
    </location>
</feature>
<keyword evidence="1" id="KW-0472">Membrane</keyword>
<comment type="caution">
    <text evidence="2">The sequence shown here is derived from an EMBL/GenBank/DDBJ whole genome shotgun (WGS) entry which is preliminary data.</text>
</comment>
<evidence type="ECO:0000256" key="1">
    <source>
        <dbReference type="SAM" id="Phobius"/>
    </source>
</evidence>
<proteinExistence type="predicted"/>
<sequence>MYSENINGVSLLLFMKQKSRAIRYIFFGLYYLGVVFTSRITPYIYRYINGSDIDPKKDAASIANASIC</sequence>
<evidence type="ECO:0000313" key="3">
    <source>
        <dbReference type="Proteomes" id="UP000248054"/>
    </source>
</evidence>
<name>A0A2V4XGX9_9FLAO</name>
<protein>
    <submittedName>
        <fullName evidence="2">Uncharacterized protein</fullName>
    </submittedName>
</protein>